<dbReference type="NCBIfam" id="TIGR00254">
    <property type="entry name" value="GGDEF"/>
    <property type="match status" value="1"/>
</dbReference>
<keyword evidence="4" id="KW-1185">Reference proteome</keyword>
<feature type="domain" description="GGDEF" evidence="2">
    <location>
        <begin position="135"/>
        <end position="271"/>
    </location>
</feature>
<name>A0A839ITA5_9GAMM</name>
<dbReference type="Pfam" id="PF00990">
    <property type="entry name" value="GGDEF"/>
    <property type="match status" value="1"/>
</dbReference>
<dbReference type="Proteomes" id="UP000565262">
    <property type="component" value="Unassembled WGS sequence"/>
</dbReference>
<comment type="cofactor">
    <cofactor evidence="1">
        <name>Mg(2+)</name>
        <dbReference type="ChEBI" id="CHEBI:18420"/>
    </cofactor>
</comment>
<dbReference type="PROSITE" id="PS50887">
    <property type="entry name" value="GGDEF"/>
    <property type="match status" value="1"/>
</dbReference>
<dbReference type="EMBL" id="JACJFM010000020">
    <property type="protein sequence ID" value="MBB1487862.1"/>
    <property type="molecule type" value="Genomic_DNA"/>
</dbReference>
<dbReference type="AlphaFoldDB" id="A0A839ITA5"/>
<evidence type="ECO:0000313" key="3">
    <source>
        <dbReference type="EMBL" id="MBB1487862.1"/>
    </source>
</evidence>
<dbReference type="InterPro" id="IPR000160">
    <property type="entry name" value="GGDEF_dom"/>
</dbReference>
<evidence type="ECO:0000256" key="1">
    <source>
        <dbReference type="ARBA" id="ARBA00001946"/>
    </source>
</evidence>
<dbReference type="InterPro" id="IPR029787">
    <property type="entry name" value="Nucleotide_cyclase"/>
</dbReference>
<dbReference type="FunFam" id="3.30.70.270:FF:000001">
    <property type="entry name" value="Diguanylate cyclase domain protein"/>
    <property type="match status" value="1"/>
</dbReference>
<reference evidence="3 4" key="1">
    <citation type="submission" date="2020-08" db="EMBL/GenBank/DDBJ databases">
        <title>Oceanospirillum sp. nov. isolated from marine sediment.</title>
        <authorList>
            <person name="Ji X."/>
        </authorList>
    </citation>
    <scope>NUCLEOTIDE SEQUENCE [LARGE SCALE GENOMIC DNA]</scope>
    <source>
        <strain evidence="3 4">D5</strain>
    </source>
</reference>
<evidence type="ECO:0000313" key="4">
    <source>
        <dbReference type="Proteomes" id="UP000565262"/>
    </source>
</evidence>
<proteinExistence type="predicted"/>
<dbReference type="InterPro" id="IPR043128">
    <property type="entry name" value="Rev_trsase/Diguanyl_cyclase"/>
</dbReference>
<dbReference type="SMART" id="SM00267">
    <property type="entry name" value="GGDEF"/>
    <property type="match status" value="1"/>
</dbReference>
<dbReference type="PANTHER" id="PTHR46663">
    <property type="entry name" value="DIGUANYLATE CYCLASE DGCT-RELATED"/>
    <property type="match status" value="1"/>
</dbReference>
<dbReference type="RefSeq" id="WP_182809640.1">
    <property type="nucleotide sequence ID" value="NZ_JACJFM010000020.1"/>
</dbReference>
<sequence>MCFPKAKLHIYQHPSQFNANEMAGLKITICSDNLFSQMINVYEDNGCTTPILVVGNNKKSELQAHDKQFTTDFLPMDLLSPAILKMSINSLLRDFVKNQKLVALAHYDNLTGAANRHLFTDRLKQALENAKRHHQPISLAYFDLDKFKPVNDTYGHHVGDELLKTFVQRVKDQLRKTDTLGRLGGDEFALLLPLTDLDEAEFIIQRVLESLIQPLEFEGIKLSINTSIGLIGSKNGLENEQLKITDLMKEVDQATYCAKAEGKHSYVIKEISTQAIRA</sequence>
<evidence type="ECO:0000259" key="2">
    <source>
        <dbReference type="PROSITE" id="PS50887"/>
    </source>
</evidence>
<dbReference type="GO" id="GO:0003824">
    <property type="term" value="F:catalytic activity"/>
    <property type="evidence" value="ECO:0007669"/>
    <property type="project" value="UniProtKB-ARBA"/>
</dbReference>
<protein>
    <submittedName>
        <fullName evidence="3">GGDEF domain-containing protein</fullName>
    </submittedName>
</protein>
<dbReference type="InterPro" id="IPR052163">
    <property type="entry name" value="DGC-Regulatory_Protein"/>
</dbReference>
<dbReference type="SUPFAM" id="SSF55073">
    <property type="entry name" value="Nucleotide cyclase"/>
    <property type="match status" value="1"/>
</dbReference>
<comment type="caution">
    <text evidence="3">The sequence shown here is derived from an EMBL/GenBank/DDBJ whole genome shotgun (WGS) entry which is preliminary data.</text>
</comment>
<dbReference type="Gene3D" id="3.30.70.270">
    <property type="match status" value="1"/>
</dbReference>
<dbReference type="CDD" id="cd01949">
    <property type="entry name" value="GGDEF"/>
    <property type="match status" value="1"/>
</dbReference>
<dbReference type="PANTHER" id="PTHR46663:SF2">
    <property type="entry name" value="GGDEF DOMAIN-CONTAINING PROTEIN"/>
    <property type="match status" value="1"/>
</dbReference>
<gene>
    <name evidence="3" type="ORF">H4O21_14750</name>
</gene>
<accession>A0A839ITA5</accession>
<organism evidence="3 4">
    <name type="scientific">Oceanospirillum sediminis</name>
    <dbReference type="NCBI Taxonomy" id="2760088"/>
    <lineage>
        <taxon>Bacteria</taxon>
        <taxon>Pseudomonadati</taxon>
        <taxon>Pseudomonadota</taxon>
        <taxon>Gammaproteobacteria</taxon>
        <taxon>Oceanospirillales</taxon>
        <taxon>Oceanospirillaceae</taxon>
        <taxon>Oceanospirillum</taxon>
    </lineage>
</organism>